<evidence type="ECO:0000313" key="4">
    <source>
        <dbReference type="Proteomes" id="UP000238949"/>
    </source>
</evidence>
<keyword evidence="2" id="KW-0732">Signal</keyword>
<dbReference type="Pfam" id="PF03843">
    <property type="entry name" value="Slp"/>
    <property type="match status" value="1"/>
</dbReference>
<organism evidence="3 4">
    <name type="scientific">Alteromonas alba</name>
    <dbReference type="NCBI Taxonomy" id="2079529"/>
    <lineage>
        <taxon>Bacteria</taxon>
        <taxon>Pseudomonadati</taxon>
        <taxon>Pseudomonadota</taxon>
        <taxon>Gammaproteobacteria</taxon>
        <taxon>Alteromonadales</taxon>
        <taxon>Alteromonadaceae</taxon>
        <taxon>Alteromonas/Salinimonas group</taxon>
        <taxon>Alteromonas</taxon>
    </lineage>
</organism>
<evidence type="ECO:0000313" key="3">
    <source>
        <dbReference type="EMBL" id="PRO72512.1"/>
    </source>
</evidence>
<dbReference type="PANTHER" id="PTHR37530">
    <property type="entry name" value="OUTER MEMBRANE PROTEIN SLP"/>
    <property type="match status" value="1"/>
</dbReference>
<feature type="signal peptide" evidence="2">
    <location>
        <begin position="1"/>
        <end position="18"/>
    </location>
</feature>
<comment type="caution">
    <text evidence="3">The sequence shown here is derived from an EMBL/GenBank/DDBJ whole genome shotgun (WGS) entry which is preliminary data.</text>
</comment>
<dbReference type="NCBIfam" id="TIGR00752">
    <property type="entry name" value="slp"/>
    <property type="match status" value="1"/>
</dbReference>
<dbReference type="AlphaFoldDB" id="A0A2S9V7U9"/>
<dbReference type="InterPro" id="IPR004658">
    <property type="entry name" value="OMP_Slp"/>
</dbReference>
<feature type="region of interest" description="Disordered" evidence="1">
    <location>
        <begin position="192"/>
        <end position="231"/>
    </location>
</feature>
<feature type="compositionally biased region" description="Low complexity" evidence="1">
    <location>
        <begin position="204"/>
        <end position="223"/>
    </location>
</feature>
<sequence>MLVRAFVVIFALSLSACAVVPEPLQVPENTPLVGYNKAVVAGDDILGKSARWGGIITNVENKPDQTLIEVVYFPLNHYGKPNASEETPGRFKAVINKFVDPIMFEEGRTVTFLGKVGKPLAGMVGEQPYMFPSLTVDNYYKWRRQRLYDTSTVFFDFYSGWYSPFYHPYWSPWRFGPSVRMIRTYKDPAYWSGSKNNYRPPSNSRPSMSARPQPRQQPPSSRSKAQRRLDP</sequence>
<dbReference type="PANTHER" id="PTHR37530:SF1">
    <property type="entry name" value="OUTER MEMBRANE PROTEIN SLP"/>
    <property type="match status" value="1"/>
</dbReference>
<gene>
    <name evidence="3" type="ORF">C6Y40_16530</name>
</gene>
<evidence type="ECO:0000256" key="2">
    <source>
        <dbReference type="SAM" id="SignalP"/>
    </source>
</evidence>
<name>A0A2S9V7U9_9ALTE</name>
<proteinExistence type="predicted"/>
<evidence type="ECO:0000256" key="1">
    <source>
        <dbReference type="SAM" id="MobiDB-lite"/>
    </source>
</evidence>
<feature type="chain" id="PRO_5015654067" evidence="2">
    <location>
        <begin position="19"/>
        <end position="231"/>
    </location>
</feature>
<dbReference type="GO" id="GO:0019867">
    <property type="term" value="C:outer membrane"/>
    <property type="evidence" value="ECO:0007669"/>
    <property type="project" value="InterPro"/>
</dbReference>
<dbReference type="Proteomes" id="UP000238949">
    <property type="component" value="Unassembled WGS sequence"/>
</dbReference>
<dbReference type="EMBL" id="PVNP01000186">
    <property type="protein sequence ID" value="PRO72512.1"/>
    <property type="molecule type" value="Genomic_DNA"/>
</dbReference>
<dbReference type="PROSITE" id="PS51257">
    <property type="entry name" value="PROKAR_LIPOPROTEIN"/>
    <property type="match status" value="1"/>
</dbReference>
<feature type="compositionally biased region" description="Polar residues" evidence="1">
    <location>
        <begin position="193"/>
        <end position="202"/>
    </location>
</feature>
<reference evidence="4" key="1">
    <citation type="journal article" date="2020" name="Int. J. Syst. Evol. Microbiol.">
        <title>Alteromonas alba sp. nov., a marine bacterium isolated from the seawater of the West Pacific Ocean.</title>
        <authorList>
            <person name="Sun C."/>
            <person name="Wu Y.-H."/>
            <person name="Xamxidin M."/>
            <person name="Cheng H."/>
            <person name="Xu X.-W."/>
        </authorList>
    </citation>
    <scope>NUCLEOTIDE SEQUENCE [LARGE SCALE GENOMIC DNA]</scope>
    <source>
        <strain evidence="4">190</strain>
    </source>
</reference>
<protein>
    <submittedName>
        <fullName evidence="3">Starvation-inducible protein</fullName>
    </submittedName>
</protein>
<dbReference type="RefSeq" id="WP_105935517.1">
    <property type="nucleotide sequence ID" value="NZ_PVNP01000186.1"/>
</dbReference>
<keyword evidence="4" id="KW-1185">Reference proteome</keyword>
<accession>A0A2S9V7U9</accession>
<dbReference type="OrthoDB" id="5295757at2"/>